<evidence type="ECO:0000313" key="2">
    <source>
        <dbReference type="EMBL" id="KAK4115615.1"/>
    </source>
</evidence>
<dbReference type="GeneID" id="89933608"/>
<feature type="compositionally biased region" description="Polar residues" evidence="1">
    <location>
        <begin position="148"/>
        <end position="170"/>
    </location>
</feature>
<comment type="caution">
    <text evidence="2">The sequence shown here is derived from an EMBL/GenBank/DDBJ whole genome shotgun (WGS) entry which is preliminary data.</text>
</comment>
<dbReference type="Proteomes" id="UP001302812">
    <property type="component" value="Unassembled WGS sequence"/>
</dbReference>
<reference evidence="2" key="1">
    <citation type="journal article" date="2023" name="Mol. Phylogenet. Evol.">
        <title>Genome-scale phylogeny and comparative genomics of the fungal order Sordariales.</title>
        <authorList>
            <person name="Hensen N."/>
            <person name="Bonometti L."/>
            <person name="Westerberg I."/>
            <person name="Brannstrom I.O."/>
            <person name="Guillou S."/>
            <person name="Cros-Aarteil S."/>
            <person name="Calhoun S."/>
            <person name="Haridas S."/>
            <person name="Kuo A."/>
            <person name="Mondo S."/>
            <person name="Pangilinan J."/>
            <person name="Riley R."/>
            <person name="LaButti K."/>
            <person name="Andreopoulos B."/>
            <person name="Lipzen A."/>
            <person name="Chen C."/>
            <person name="Yan M."/>
            <person name="Daum C."/>
            <person name="Ng V."/>
            <person name="Clum A."/>
            <person name="Steindorff A."/>
            <person name="Ohm R.A."/>
            <person name="Martin F."/>
            <person name="Silar P."/>
            <person name="Natvig D.O."/>
            <person name="Lalanne C."/>
            <person name="Gautier V."/>
            <person name="Ament-Velasquez S.L."/>
            <person name="Kruys A."/>
            <person name="Hutchinson M.I."/>
            <person name="Powell A.J."/>
            <person name="Barry K."/>
            <person name="Miller A.N."/>
            <person name="Grigoriev I.V."/>
            <person name="Debuchy R."/>
            <person name="Gladieux P."/>
            <person name="Hiltunen Thoren M."/>
            <person name="Johannesson H."/>
        </authorList>
    </citation>
    <scope>NUCLEOTIDE SEQUENCE</scope>
    <source>
        <strain evidence="2">CBS 508.74</strain>
    </source>
</reference>
<feature type="region of interest" description="Disordered" evidence="1">
    <location>
        <begin position="148"/>
        <end position="171"/>
    </location>
</feature>
<dbReference type="EMBL" id="MU853334">
    <property type="protein sequence ID" value="KAK4115615.1"/>
    <property type="molecule type" value="Genomic_DNA"/>
</dbReference>
<keyword evidence="3" id="KW-1185">Reference proteome</keyword>
<sequence length="244" mass="26866">MPSMRQPCSNNTGGRKACNQSAKYSTSYLCNTRIFTWDPPVCYVGSQPEPTPFSATQLIPESWLGTDCSVKARQTEGLGTTTQERRNLRYTSKCSLHEVEQYAFRFETNSRLARGAWRSSSPKASPSVGLGNWHVCTNTLLYFTHDPTASSTPPHSGGIATSNGTPPSSHQRYHPAYCTHSKNLPCVCDRAERCGIGHPGNTTVLEHYITGRYNANRSSIGCQEVSRSAPHHGVFGQLRHSTRA</sequence>
<gene>
    <name evidence="2" type="ORF">N656DRAFT_388408</name>
</gene>
<proteinExistence type="predicted"/>
<reference evidence="2" key="2">
    <citation type="submission" date="2023-05" db="EMBL/GenBank/DDBJ databases">
        <authorList>
            <consortium name="Lawrence Berkeley National Laboratory"/>
            <person name="Steindorff A."/>
            <person name="Hensen N."/>
            <person name="Bonometti L."/>
            <person name="Westerberg I."/>
            <person name="Brannstrom I.O."/>
            <person name="Guillou S."/>
            <person name="Cros-Aarteil S."/>
            <person name="Calhoun S."/>
            <person name="Haridas S."/>
            <person name="Kuo A."/>
            <person name="Mondo S."/>
            <person name="Pangilinan J."/>
            <person name="Riley R."/>
            <person name="Labutti K."/>
            <person name="Andreopoulos B."/>
            <person name="Lipzen A."/>
            <person name="Chen C."/>
            <person name="Yanf M."/>
            <person name="Daum C."/>
            <person name="Ng V."/>
            <person name="Clum A."/>
            <person name="Ohm R."/>
            <person name="Martin F."/>
            <person name="Silar P."/>
            <person name="Natvig D."/>
            <person name="Lalanne C."/>
            <person name="Gautier V."/>
            <person name="Ament-Velasquez S.L."/>
            <person name="Kruys A."/>
            <person name="Hutchinson M.I."/>
            <person name="Powell A.J."/>
            <person name="Barry K."/>
            <person name="Miller A.N."/>
            <person name="Grigoriev I.V."/>
            <person name="Debuchy R."/>
            <person name="Gladieux P."/>
            <person name="Thoren M.H."/>
            <person name="Johannesson H."/>
        </authorList>
    </citation>
    <scope>NUCLEOTIDE SEQUENCE</scope>
    <source>
        <strain evidence="2">CBS 508.74</strain>
    </source>
</reference>
<dbReference type="AlphaFoldDB" id="A0AAN6TKI5"/>
<accession>A0AAN6TKI5</accession>
<protein>
    <submittedName>
        <fullName evidence="2">Uncharacterized protein</fullName>
    </submittedName>
</protein>
<organism evidence="2 3">
    <name type="scientific">Canariomyces notabilis</name>
    <dbReference type="NCBI Taxonomy" id="2074819"/>
    <lineage>
        <taxon>Eukaryota</taxon>
        <taxon>Fungi</taxon>
        <taxon>Dikarya</taxon>
        <taxon>Ascomycota</taxon>
        <taxon>Pezizomycotina</taxon>
        <taxon>Sordariomycetes</taxon>
        <taxon>Sordariomycetidae</taxon>
        <taxon>Sordariales</taxon>
        <taxon>Chaetomiaceae</taxon>
        <taxon>Canariomyces</taxon>
    </lineage>
</organism>
<name>A0AAN6TKI5_9PEZI</name>
<evidence type="ECO:0000256" key="1">
    <source>
        <dbReference type="SAM" id="MobiDB-lite"/>
    </source>
</evidence>
<evidence type="ECO:0000313" key="3">
    <source>
        <dbReference type="Proteomes" id="UP001302812"/>
    </source>
</evidence>
<dbReference type="RefSeq" id="XP_064673185.1">
    <property type="nucleotide sequence ID" value="XM_064809484.1"/>
</dbReference>